<dbReference type="Proteomes" id="UP001500503">
    <property type="component" value="Unassembled WGS sequence"/>
</dbReference>
<feature type="domain" description="Glycoside hydrolase family 31 N-terminal" evidence="2">
    <location>
        <begin position="51"/>
        <end position="214"/>
    </location>
</feature>
<evidence type="ECO:0000259" key="2">
    <source>
        <dbReference type="Pfam" id="PF13802"/>
    </source>
</evidence>
<feature type="chain" id="PRO_5045946648" description="Glycoside hydrolase family 31 N-terminal domain-containing protein" evidence="1">
    <location>
        <begin position="25"/>
        <end position="327"/>
    </location>
</feature>
<proteinExistence type="predicted"/>
<accession>A0ABP8PQ34</accession>
<gene>
    <name evidence="3" type="ORF">GCM10023191_021580</name>
</gene>
<keyword evidence="4" id="KW-1185">Reference proteome</keyword>
<dbReference type="Gene3D" id="2.60.40.1760">
    <property type="entry name" value="glycosyl hydrolase (family 31)"/>
    <property type="match status" value="1"/>
</dbReference>
<dbReference type="Pfam" id="PF13802">
    <property type="entry name" value="Gal_mutarotas_2"/>
    <property type="match status" value="1"/>
</dbReference>
<protein>
    <recommendedName>
        <fullName evidence="2">Glycoside hydrolase family 31 N-terminal domain-containing protein</fullName>
    </recommendedName>
</protein>
<dbReference type="InterPro" id="IPR011013">
    <property type="entry name" value="Gal_mutarotase_sf_dom"/>
</dbReference>
<comment type="caution">
    <text evidence="3">The sequence shown here is derived from an EMBL/GenBank/DDBJ whole genome shotgun (WGS) entry which is preliminary data.</text>
</comment>
<keyword evidence="1" id="KW-0732">Signal</keyword>
<name>A0ABP8PQ34_9ACTN</name>
<dbReference type="InterPro" id="IPR025887">
    <property type="entry name" value="Glyco_hydro_31_N_dom"/>
</dbReference>
<evidence type="ECO:0000256" key="1">
    <source>
        <dbReference type="SAM" id="SignalP"/>
    </source>
</evidence>
<dbReference type="SUPFAM" id="SSF74650">
    <property type="entry name" value="Galactose mutarotase-like"/>
    <property type="match status" value="1"/>
</dbReference>
<dbReference type="Gene3D" id="3.20.20.80">
    <property type="entry name" value="Glycosidases"/>
    <property type="match status" value="1"/>
</dbReference>
<sequence>MITLFTALLLVLGLSAPEVRTASAAGGALGRMTGFTVDGNTVTFSSGEAKVRVIFYADDVFRIWAAPDGHFTDPNDDPANPNAADMVVKHDYPGVNPRVSRTGSGVRLTTGAVVLTVGRDPMLFAARRPDGTPVFAETAPLSWSDTATTQTLSTRPGEQFFGGGEQNGGFVHTGRTIQVANDFDWDEGGHPNSQPFYLSTAGYGVFRNTFAPGQYAFTDPVRTTESERRFDGYYFIGTPKQVIGDYTALVGRPFMPPMYGLEMGDSDRYLHNANRGERHTLDAIDVADGYVSGDIPLGWMLVNDGYGCGYEDLAETGDRLRARNRNL</sequence>
<reference evidence="4" key="1">
    <citation type="journal article" date="2019" name="Int. J. Syst. Evol. Microbiol.">
        <title>The Global Catalogue of Microorganisms (GCM) 10K type strain sequencing project: providing services to taxonomists for standard genome sequencing and annotation.</title>
        <authorList>
            <consortium name="The Broad Institute Genomics Platform"/>
            <consortium name="The Broad Institute Genome Sequencing Center for Infectious Disease"/>
            <person name="Wu L."/>
            <person name="Ma J."/>
        </authorList>
    </citation>
    <scope>NUCLEOTIDE SEQUENCE [LARGE SCALE GENOMIC DNA]</scope>
    <source>
        <strain evidence="4">JCM 17933</strain>
    </source>
</reference>
<organism evidence="3 4">
    <name type="scientific">Actinoallomurus oryzae</name>
    <dbReference type="NCBI Taxonomy" id="502180"/>
    <lineage>
        <taxon>Bacteria</taxon>
        <taxon>Bacillati</taxon>
        <taxon>Actinomycetota</taxon>
        <taxon>Actinomycetes</taxon>
        <taxon>Streptosporangiales</taxon>
        <taxon>Thermomonosporaceae</taxon>
        <taxon>Actinoallomurus</taxon>
    </lineage>
</organism>
<dbReference type="RefSeq" id="WP_345460972.1">
    <property type="nucleotide sequence ID" value="NZ_BAABHF010000015.1"/>
</dbReference>
<dbReference type="EMBL" id="BAABHF010000015">
    <property type="protein sequence ID" value="GAA4489983.1"/>
    <property type="molecule type" value="Genomic_DNA"/>
</dbReference>
<feature type="signal peptide" evidence="1">
    <location>
        <begin position="1"/>
        <end position="24"/>
    </location>
</feature>
<dbReference type="CDD" id="cd14752">
    <property type="entry name" value="GH31_N"/>
    <property type="match status" value="1"/>
</dbReference>
<evidence type="ECO:0000313" key="3">
    <source>
        <dbReference type="EMBL" id="GAA4489983.1"/>
    </source>
</evidence>
<evidence type="ECO:0000313" key="4">
    <source>
        <dbReference type="Proteomes" id="UP001500503"/>
    </source>
</evidence>